<dbReference type="GO" id="GO:0005886">
    <property type="term" value="C:plasma membrane"/>
    <property type="evidence" value="ECO:0007669"/>
    <property type="project" value="UniProtKB-SubCell"/>
</dbReference>
<dbReference type="PROSITE" id="PS50850">
    <property type="entry name" value="MFS"/>
    <property type="match status" value="1"/>
</dbReference>
<dbReference type="Pfam" id="PF00083">
    <property type="entry name" value="Sugar_tr"/>
    <property type="match status" value="1"/>
</dbReference>
<dbReference type="AlphaFoldDB" id="A0A6J5D2M7"/>
<evidence type="ECO:0000256" key="5">
    <source>
        <dbReference type="ARBA" id="ARBA00022847"/>
    </source>
</evidence>
<feature type="transmembrane region" description="Helical" evidence="8">
    <location>
        <begin position="131"/>
        <end position="151"/>
    </location>
</feature>
<keyword evidence="11" id="KW-1185">Reference proteome</keyword>
<dbReference type="SUPFAM" id="SSF103473">
    <property type="entry name" value="MFS general substrate transporter"/>
    <property type="match status" value="1"/>
</dbReference>
<dbReference type="PANTHER" id="PTHR43528:SF5">
    <property type="entry name" value="PROLINE_BETAINE TRANSPORTER"/>
    <property type="match status" value="1"/>
</dbReference>
<reference evidence="10 11" key="1">
    <citation type="submission" date="2020-04" db="EMBL/GenBank/DDBJ databases">
        <authorList>
            <person name="De Canck E."/>
        </authorList>
    </citation>
    <scope>NUCLEOTIDE SEQUENCE [LARGE SCALE GENOMIC DNA]</scope>
    <source>
        <strain evidence="10 11">LMG 29739</strain>
    </source>
</reference>
<feature type="transmembrane region" description="Helical" evidence="8">
    <location>
        <begin position="265"/>
        <end position="283"/>
    </location>
</feature>
<dbReference type="InterPro" id="IPR005829">
    <property type="entry name" value="Sugar_transporter_CS"/>
</dbReference>
<feature type="transmembrane region" description="Helical" evidence="8">
    <location>
        <begin position="78"/>
        <end position="99"/>
    </location>
</feature>
<evidence type="ECO:0000256" key="4">
    <source>
        <dbReference type="ARBA" id="ARBA00022692"/>
    </source>
</evidence>
<dbReference type="GO" id="GO:0015293">
    <property type="term" value="F:symporter activity"/>
    <property type="evidence" value="ECO:0007669"/>
    <property type="project" value="UniProtKB-KW"/>
</dbReference>
<keyword evidence="5" id="KW-0769">Symport</keyword>
<feature type="transmembrane region" description="Helical" evidence="8">
    <location>
        <begin position="208"/>
        <end position="227"/>
    </location>
</feature>
<feature type="transmembrane region" description="Helical" evidence="8">
    <location>
        <begin position="357"/>
        <end position="380"/>
    </location>
</feature>
<keyword evidence="7 8" id="KW-0472">Membrane</keyword>
<feature type="transmembrane region" description="Helical" evidence="8">
    <location>
        <begin position="392"/>
        <end position="414"/>
    </location>
</feature>
<keyword evidence="6 8" id="KW-1133">Transmembrane helix</keyword>
<evidence type="ECO:0000256" key="7">
    <source>
        <dbReference type="ARBA" id="ARBA00023136"/>
    </source>
</evidence>
<feature type="transmembrane region" description="Helical" evidence="8">
    <location>
        <begin position="106"/>
        <end position="125"/>
    </location>
</feature>
<evidence type="ECO:0000313" key="10">
    <source>
        <dbReference type="EMBL" id="CAB3747492.1"/>
    </source>
</evidence>
<keyword evidence="2" id="KW-0813">Transport</keyword>
<organism evidence="10 11">
    <name type="scientific">Paraburkholderia solisilvae</name>
    <dbReference type="NCBI Taxonomy" id="624376"/>
    <lineage>
        <taxon>Bacteria</taxon>
        <taxon>Pseudomonadati</taxon>
        <taxon>Pseudomonadota</taxon>
        <taxon>Betaproteobacteria</taxon>
        <taxon>Burkholderiales</taxon>
        <taxon>Burkholderiaceae</taxon>
        <taxon>Paraburkholderia</taxon>
    </lineage>
</organism>
<comment type="subcellular location">
    <subcellularLocation>
        <location evidence="1">Cell membrane</location>
        <topology evidence="1">Multi-pass membrane protein</topology>
    </subcellularLocation>
</comment>
<feature type="transmembrane region" description="Helical" evidence="8">
    <location>
        <begin position="332"/>
        <end position="351"/>
    </location>
</feature>
<dbReference type="Proteomes" id="UP000494329">
    <property type="component" value="Unassembled WGS sequence"/>
</dbReference>
<dbReference type="EMBL" id="CADIKF010000002">
    <property type="protein sequence ID" value="CAB3747492.1"/>
    <property type="molecule type" value="Genomic_DNA"/>
</dbReference>
<evidence type="ECO:0000313" key="11">
    <source>
        <dbReference type="Proteomes" id="UP000494329"/>
    </source>
</evidence>
<feature type="transmembrane region" description="Helical" evidence="8">
    <location>
        <begin position="303"/>
        <end position="320"/>
    </location>
</feature>
<evidence type="ECO:0000256" key="3">
    <source>
        <dbReference type="ARBA" id="ARBA00022475"/>
    </source>
</evidence>
<dbReference type="InterPro" id="IPR020846">
    <property type="entry name" value="MFS_dom"/>
</dbReference>
<accession>A0A6J5D2M7</accession>
<protein>
    <submittedName>
        <fullName evidence="10">Alpha-ketoglutarate permease</fullName>
    </submittedName>
</protein>
<sequence>MTQDVRGNAGGYAPVRAEGRPHAVVDMNMRQRVWGIFSGSIGNLIEYYDWFVYVGLEIYFSREFFPAGDETVSLLRTAAVFAIGFLARPVGGWVLGIYADRRGRRAALLLSVSMMCFGSLMIGLTPGYQTIGIAAPVILLVARILQGLSIGGEGGSAAAYLSETAPKGQRGFYSSFLYTTISLGQLLAMGTLVLMQQFFLTQAQLQSWGWRIPFLIGALISLVGILLRRNMKETESFEKHAKGVKGAKGARKVSAIREALRHKKACWMVFGLTLGGSVGNYAYAAYMQKFLVNSAGMAKSTASLISVLSLIGFTVLQPVYGALSDRIGRRPLLLTFGVLGTFGTVPLFTFLKGTQSPWVAFVVVMAALAVVAMYSSVSTITKAELFPVEVRTFGLAVPYAISVSVFSGTVEYIALWTKKSGHENWFFWYVSACICASLICYLWMPETKKTSLIDRD</sequence>
<feature type="transmembrane region" description="Helical" evidence="8">
    <location>
        <begin position="426"/>
        <end position="444"/>
    </location>
</feature>
<evidence type="ECO:0000256" key="8">
    <source>
        <dbReference type="SAM" id="Phobius"/>
    </source>
</evidence>
<feature type="domain" description="Major facilitator superfamily (MFS) profile" evidence="9">
    <location>
        <begin position="35"/>
        <end position="448"/>
    </location>
</feature>
<gene>
    <name evidence="10" type="primary">kgtP_1</name>
    <name evidence="10" type="ORF">LMG29739_00322</name>
</gene>
<keyword evidence="4 8" id="KW-0812">Transmembrane</keyword>
<keyword evidence="3" id="KW-1003">Cell membrane</keyword>
<dbReference type="InterPro" id="IPR051084">
    <property type="entry name" value="H+-coupled_symporters"/>
</dbReference>
<evidence type="ECO:0000256" key="6">
    <source>
        <dbReference type="ARBA" id="ARBA00022989"/>
    </source>
</evidence>
<dbReference type="PROSITE" id="PS00217">
    <property type="entry name" value="SUGAR_TRANSPORT_2"/>
    <property type="match status" value="1"/>
</dbReference>
<feature type="transmembrane region" description="Helical" evidence="8">
    <location>
        <begin position="172"/>
        <end position="196"/>
    </location>
</feature>
<dbReference type="CDD" id="cd17367">
    <property type="entry name" value="MFS_KgtP"/>
    <property type="match status" value="1"/>
</dbReference>
<dbReference type="Gene3D" id="1.20.1250.20">
    <property type="entry name" value="MFS general substrate transporter like domains"/>
    <property type="match status" value="2"/>
</dbReference>
<dbReference type="FunFam" id="1.20.1250.20:FF:000001">
    <property type="entry name" value="Dicarboxylate MFS transporter"/>
    <property type="match status" value="1"/>
</dbReference>
<evidence type="ECO:0000256" key="2">
    <source>
        <dbReference type="ARBA" id="ARBA00022448"/>
    </source>
</evidence>
<evidence type="ECO:0000259" key="9">
    <source>
        <dbReference type="PROSITE" id="PS50850"/>
    </source>
</evidence>
<proteinExistence type="predicted"/>
<name>A0A6J5D2M7_9BURK</name>
<dbReference type="InterPro" id="IPR036259">
    <property type="entry name" value="MFS_trans_sf"/>
</dbReference>
<dbReference type="InterPro" id="IPR005828">
    <property type="entry name" value="MFS_sugar_transport-like"/>
</dbReference>
<dbReference type="PANTHER" id="PTHR43528">
    <property type="entry name" value="ALPHA-KETOGLUTARATE PERMEASE"/>
    <property type="match status" value="1"/>
</dbReference>
<evidence type="ECO:0000256" key="1">
    <source>
        <dbReference type="ARBA" id="ARBA00004651"/>
    </source>
</evidence>